<protein>
    <recommendedName>
        <fullName evidence="4">Sulfotransferase</fullName>
    </recommendedName>
</protein>
<name>A0AA38ZA77_VITRO</name>
<dbReference type="InterPro" id="IPR052796">
    <property type="entry name" value="Nod_factor_sulfotransferase"/>
</dbReference>
<dbReference type="SUPFAM" id="SSF52540">
    <property type="entry name" value="P-loop containing nucleoside triphosphate hydrolases"/>
    <property type="match status" value="1"/>
</dbReference>
<evidence type="ECO:0008006" key="4">
    <source>
        <dbReference type="Google" id="ProtNLM"/>
    </source>
</evidence>
<comment type="caution">
    <text evidence="2">The sequence shown here is derived from an EMBL/GenBank/DDBJ whole genome shotgun (WGS) entry which is preliminary data.</text>
</comment>
<dbReference type="PANTHER" id="PTHR32175">
    <property type="entry name" value="PROTEIN, PUTATIVE, EXPRESSED-RELATED"/>
    <property type="match status" value="1"/>
</dbReference>
<keyword evidence="1" id="KW-0472">Membrane</keyword>
<feature type="transmembrane region" description="Helical" evidence="1">
    <location>
        <begin position="21"/>
        <end position="44"/>
    </location>
</feature>
<keyword evidence="1" id="KW-0812">Transmembrane</keyword>
<gene>
    <name evidence="2" type="ORF">PVL29_017343</name>
</gene>
<dbReference type="Pfam" id="PF13469">
    <property type="entry name" value="Sulfotransfer_3"/>
    <property type="match status" value="1"/>
</dbReference>
<keyword evidence="3" id="KW-1185">Reference proteome</keyword>
<dbReference type="EMBL" id="JARBHA010000013">
    <property type="protein sequence ID" value="KAJ9685275.1"/>
    <property type="molecule type" value="Genomic_DNA"/>
</dbReference>
<reference evidence="2 3" key="1">
    <citation type="journal article" date="2023" name="BMC Biotechnol.">
        <title>Vitis rotundifolia cv Carlos genome sequencing.</title>
        <authorList>
            <person name="Huff M."/>
            <person name="Hulse-Kemp A."/>
            <person name="Scheffler B."/>
            <person name="Youngblood R."/>
            <person name="Simpson S."/>
            <person name="Babiker E."/>
            <person name="Staton M."/>
        </authorList>
    </citation>
    <scope>NUCLEOTIDE SEQUENCE [LARGE SCALE GENOMIC DNA]</scope>
    <source>
        <tissue evidence="2">Leaf</tissue>
    </source>
</reference>
<proteinExistence type="predicted"/>
<dbReference type="Proteomes" id="UP001168098">
    <property type="component" value="Unassembled WGS sequence"/>
</dbReference>
<dbReference type="PANTHER" id="PTHR32175:SF26">
    <property type="entry name" value="PROTEIN, PUTATIVE, EXPRESSED-RELATED"/>
    <property type="match status" value="1"/>
</dbReference>
<dbReference type="InterPro" id="IPR027417">
    <property type="entry name" value="P-loop_NTPase"/>
</dbReference>
<sequence length="344" mass="39944">MRNIIMDKEIVFSSRASKKSPYVFWLVLLFFIMAFGVYICGVSLTQVTVPSKPTKISFMRVERTCSINGIPPEELVYVHFPQPKTYSREECKCTPVRFFVILSMQRSGSGWFETLLNSHPNISSNGEVFSLKQRRQSMETIQRTLDTIYNLEWISSAAKNDCIAAVGFKWMLNQAVMVYHRQIANYFNQKGVSVIFLFRRNLLRRLVSLLANAYDKDAKLINGTHMSHVHTREEADLLAQFKPTLNVSSLIVDLSTAEHTMTESLEFFKSNRRMILYYEDIINNPKALSDVLEFLRVPVRKLKSRQVKIHIKPLHEQVNNWYNVYSTVQGSQYDHFLHSSDYIS</sequence>
<dbReference type="Gene3D" id="3.40.50.300">
    <property type="entry name" value="P-loop containing nucleotide triphosphate hydrolases"/>
    <property type="match status" value="1"/>
</dbReference>
<keyword evidence="1" id="KW-1133">Transmembrane helix</keyword>
<accession>A0AA38ZA77</accession>
<organism evidence="2 3">
    <name type="scientific">Vitis rotundifolia</name>
    <name type="common">Muscadine grape</name>
    <dbReference type="NCBI Taxonomy" id="103349"/>
    <lineage>
        <taxon>Eukaryota</taxon>
        <taxon>Viridiplantae</taxon>
        <taxon>Streptophyta</taxon>
        <taxon>Embryophyta</taxon>
        <taxon>Tracheophyta</taxon>
        <taxon>Spermatophyta</taxon>
        <taxon>Magnoliopsida</taxon>
        <taxon>eudicotyledons</taxon>
        <taxon>Gunneridae</taxon>
        <taxon>Pentapetalae</taxon>
        <taxon>rosids</taxon>
        <taxon>Vitales</taxon>
        <taxon>Vitaceae</taxon>
        <taxon>Viteae</taxon>
        <taxon>Vitis</taxon>
    </lineage>
</organism>
<dbReference type="AlphaFoldDB" id="A0AA38ZA77"/>
<evidence type="ECO:0000313" key="2">
    <source>
        <dbReference type="EMBL" id="KAJ9685275.1"/>
    </source>
</evidence>
<evidence type="ECO:0000256" key="1">
    <source>
        <dbReference type="SAM" id="Phobius"/>
    </source>
</evidence>
<evidence type="ECO:0000313" key="3">
    <source>
        <dbReference type="Proteomes" id="UP001168098"/>
    </source>
</evidence>